<protein>
    <submittedName>
        <fullName evidence="2">Uncharacterized protein</fullName>
    </submittedName>
</protein>
<evidence type="ECO:0000313" key="2">
    <source>
        <dbReference type="EMBL" id="OCH84023.1"/>
    </source>
</evidence>
<accession>A0A8E2AH14</accession>
<keyword evidence="1" id="KW-0472">Membrane</keyword>
<gene>
    <name evidence="2" type="ORF">OBBRIDRAFT_808550</name>
</gene>
<keyword evidence="1" id="KW-1133">Transmembrane helix</keyword>
<organism evidence="2 3">
    <name type="scientific">Obba rivulosa</name>
    <dbReference type="NCBI Taxonomy" id="1052685"/>
    <lineage>
        <taxon>Eukaryota</taxon>
        <taxon>Fungi</taxon>
        <taxon>Dikarya</taxon>
        <taxon>Basidiomycota</taxon>
        <taxon>Agaricomycotina</taxon>
        <taxon>Agaricomycetes</taxon>
        <taxon>Polyporales</taxon>
        <taxon>Gelatoporiaceae</taxon>
        <taxon>Obba</taxon>
    </lineage>
</organism>
<feature type="transmembrane region" description="Helical" evidence="1">
    <location>
        <begin position="6"/>
        <end position="27"/>
    </location>
</feature>
<dbReference type="EMBL" id="KV722739">
    <property type="protein sequence ID" value="OCH84023.1"/>
    <property type="molecule type" value="Genomic_DNA"/>
</dbReference>
<evidence type="ECO:0000256" key="1">
    <source>
        <dbReference type="SAM" id="Phobius"/>
    </source>
</evidence>
<dbReference type="Proteomes" id="UP000250043">
    <property type="component" value="Unassembled WGS sequence"/>
</dbReference>
<proteinExistence type="predicted"/>
<evidence type="ECO:0000313" key="3">
    <source>
        <dbReference type="Proteomes" id="UP000250043"/>
    </source>
</evidence>
<reference evidence="2 3" key="1">
    <citation type="submission" date="2016-07" db="EMBL/GenBank/DDBJ databases">
        <title>Draft genome of the white-rot fungus Obba rivulosa 3A-2.</title>
        <authorList>
            <consortium name="DOE Joint Genome Institute"/>
            <person name="Miettinen O."/>
            <person name="Riley R."/>
            <person name="Acob R."/>
            <person name="Barry K."/>
            <person name="Cullen D."/>
            <person name="De Vries R."/>
            <person name="Hainaut M."/>
            <person name="Hatakka A."/>
            <person name="Henrissat B."/>
            <person name="Hilden K."/>
            <person name="Kuo R."/>
            <person name="Labutti K."/>
            <person name="Lipzen A."/>
            <person name="Makela M.R."/>
            <person name="Sandor L."/>
            <person name="Spatafora J.W."/>
            <person name="Grigoriev I.V."/>
            <person name="Hibbett D.S."/>
        </authorList>
    </citation>
    <scope>NUCLEOTIDE SEQUENCE [LARGE SCALE GENOMIC DNA]</scope>
    <source>
        <strain evidence="2 3">3A-2</strain>
    </source>
</reference>
<name>A0A8E2AH14_9APHY</name>
<keyword evidence="3" id="KW-1185">Reference proteome</keyword>
<sequence length="141" mass="15789">MPSLTTIVSAIVGGCVLVTLLLSYSIWSIHYDQAEIQRQRHSRQRADRYALQLLECNQRRARRVNPIFVIPIQDSGEQKECLPNEIHVAFPPGFSEDTLALFSQDLANVCISEELEMVELAEKVVRESGARQEPGASSPPL</sequence>
<keyword evidence="1" id="KW-0812">Transmembrane</keyword>
<dbReference type="AlphaFoldDB" id="A0A8E2AH14"/>